<dbReference type="RefSeq" id="WP_136135673.1">
    <property type="nucleotide sequence ID" value="NZ_SDGV01000001.1"/>
</dbReference>
<dbReference type="AlphaFoldDB" id="A0A4S3B765"/>
<keyword evidence="1" id="KW-0472">Membrane</keyword>
<evidence type="ECO:0000259" key="2">
    <source>
        <dbReference type="Pfam" id="PF06030"/>
    </source>
</evidence>
<evidence type="ECO:0000256" key="1">
    <source>
        <dbReference type="SAM" id="Phobius"/>
    </source>
</evidence>
<keyword evidence="1" id="KW-0812">Transmembrane</keyword>
<protein>
    <submittedName>
        <fullName evidence="4">DUF916 and DUF3324 domain-containing protein</fullName>
    </submittedName>
</protein>
<feature type="transmembrane region" description="Helical" evidence="1">
    <location>
        <begin position="321"/>
        <end position="344"/>
    </location>
</feature>
<gene>
    <name evidence="4" type="ORF">ESZ54_00285</name>
</gene>
<keyword evidence="1" id="KW-1133">Transmembrane helix</keyword>
<organism evidence="4 5">
    <name type="scientific">Vagococcus silagei</name>
    <dbReference type="NCBI Taxonomy" id="2508885"/>
    <lineage>
        <taxon>Bacteria</taxon>
        <taxon>Bacillati</taxon>
        <taxon>Bacillota</taxon>
        <taxon>Bacilli</taxon>
        <taxon>Lactobacillales</taxon>
        <taxon>Enterococcaceae</taxon>
        <taxon>Vagococcus</taxon>
    </lineage>
</organism>
<feature type="domain" description="WxL Interacting Protein host binding" evidence="3">
    <location>
        <begin position="169"/>
        <end position="308"/>
    </location>
</feature>
<sequence length="362" mass="40465">MKKKLKKVFGTLIVVFLIGLTFQFSVDAVSIPISVKPIIPENQMSEVTSFYHLKVEPNQKQEIELEIENSSSEDITVDLAINSASTGMSGSLVYLPSKKENHRSAEVTLPEIATIDKQVKVPAQGKTKVKVKLDIPEKKFDGIVLGAIRVSGFDDKMSQDTKENQSEKESFSVNNKYAYAVAIQLQETEKLAIQPELKLNKVVASQVAGRNTIKASIENTKPIIVNALTYDVEVKSKKKDETIYKSQLTDYRMAPNSTFELPMDLKNEAFEPGEYHVVIKAKATEVKKSWTLEQDFTISKEEAKKFNQSSVAADKGMSTTMIILITILSCFALVGVIIIGYLIIKKRKKKIKTYKKTKSKKS</sequence>
<dbReference type="Pfam" id="PF11797">
    <property type="entry name" value="WxLIP_HBD"/>
    <property type="match status" value="1"/>
</dbReference>
<dbReference type="InterPro" id="IPR010317">
    <property type="entry name" value="WxLIP_PGBD"/>
</dbReference>
<comment type="caution">
    <text evidence="4">The sequence shown here is derived from an EMBL/GenBank/DDBJ whole genome shotgun (WGS) entry which is preliminary data.</text>
</comment>
<evidence type="ECO:0000259" key="3">
    <source>
        <dbReference type="Pfam" id="PF11797"/>
    </source>
</evidence>
<proteinExistence type="predicted"/>
<name>A0A4S3B765_9ENTE</name>
<evidence type="ECO:0000313" key="5">
    <source>
        <dbReference type="Proteomes" id="UP000310506"/>
    </source>
</evidence>
<evidence type="ECO:0000313" key="4">
    <source>
        <dbReference type="EMBL" id="THB62287.1"/>
    </source>
</evidence>
<dbReference type="EMBL" id="SDGV01000001">
    <property type="protein sequence ID" value="THB62287.1"/>
    <property type="molecule type" value="Genomic_DNA"/>
</dbReference>
<dbReference type="InterPro" id="IPR021759">
    <property type="entry name" value="WxLIP_HBD"/>
</dbReference>
<reference evidence="4 5" key="1">
    <citation type="submission" date="2019-01" db="EMBL/GenBank/DDBJ databases">
        <title>Vagococcus silagei sp. nov. isolated from brewer's grain.</title>
        <authorList>
            <person name="Guu J.-R."/>
        </authorList>
    </citation>
    <scope>NUCLEOTIDE SEQUENCE [LARGE SCALE GENOMIC DNA]</scope>
    <source>
        <strain evidence="4 5">2B-2</strain>
    </source>
</reference>
<keyword evidence="5" id="KW-1185">Reference proteome</keyword>
<dbReference type="Proteomes" id="UP000310506">
    <property type="component" value="Unassembled WGS sequence"/>
</dbReference>
<dbReference type="OrthoDB" id="2148359at2"/>
<dbReference type="Pfam" id="PF06030">
    <property type="entry name" value="WxLIP_PGBD"/>
    <property type="match status" value="1"/>
</dbReference>
<feature type="domain" description="WxL Interacting Protein peptidoglycan binding" evidence="2">
    <location>
        <begin position="34"/>
        <end position="151"/>
    </location>
</feature>
<accession>A0A4S3B765</accession>